<dbReference type="GO" id="GO:0045807">
    <property type="term" value="P:positive regulation of endocytosis"/>
    <property type="evidence" value="ECO:0007669"/>
    <property type="project" value="Ensembl"/>
</dbReference>
<keyword evidence="14" id="KW-1185">Reference proteome</keyword>
<dbReference type="GO" id="GO:0005886">
    <property type="term" value="C:plasma membrane"/>
    <property type="evidence" value="ECO:0007669"/>
    <property type="project" value="UniProtKB-SubCell"/>
</dbReference>
<evidence type="ECO:0000256" key="9">
    <source>
        <dbReference type="ARBA" id="ARBA00023180"/>
    </source>
</evidence>
<sequence length="249" mass="27559">MGEFNEKKTTCGTVCLKYLLFTYNCCFWLAGLAVMAVGIWTLALKSDYISLLASGTYLATAYILVVAGAVVMVTGVLGCCATFKERRNLLRLYFILLLIIFLLEIIAGILAYAYYQQVRGLGRPFRDTDMHSRAHEAVTSAVDQLQQEFHCCGSNNSQDWRDSEWIHSGEAGGRVVPDSCCKTVVAGCGQRDHASNIYKVEGGCITKLETFIQEHLRVIGAVGIGIACVQVFGMVFTCCLYRSLKLEHY</sequence>
<accession>G1RBI5</accession>
<feature type="transmembrane region" description="Helical" evidence="12">
    <location>
        <begin position="55"/>
        <end position="80"/>
    </location>
</feature>
<evidence type="ECO:0000256" key="11">
    <source>
        <dbReference type="ARBA" id="ARBA00046947"/>
    </source>
</evidence>
<comment type="similarity">
    <text evidence="2 12">Belongs to the tetraspanin (TM4SF) family.</text>
</comment>
<dbReference type="FunCoup" id="G1RBI5">
    <property type="interactions" value="241"/>
</dbReference>
<keyword evidence="3" id="KW-1003">Cell membrane</keyword>
<dbReference type="Gene3D" id="1.10.1450.10">
    <property type="entry name" value="Tetraspanin"/>
    <property type="match status" value="1"/>
</dbReference>
<dbReference type="AlphaFoldDB" id="G1RBI5"/>
<dbReference type="GO" id="GO:0030335">
    <property type="term" value="P:positive regulation of cell migration"/>
    <property type="evidence" value="ECO:0007669"/>
    <property type="project" value="Ensembl"/>
</dbReference>
<dbReference type="STRING" id="61853.ENSNLEP00000010582"/>
<evidence type="ECO:0000256" key="12">
    <source>
        <dbReference type="RuleBase" id="RU361218"/>
    </source>
</evidence>
<reference evidence="13 14" key="1">
    <citation type="submission" date="2012-10" db="EMBL/GenBank/DDBJ databases">
        <authorList>
            <consortium name="Gibbon Genome Sequencing Consortium"/>
        </authorList>
    </citation>
    <scope>NUCLEOTIDE SEQUENCE [LARGE SCALE GENOMIC DNA]</scope>
</reference>
<evidence type="ECO:0000256" key="10">
    <source>
        <dbReference type="ARBA" id="ARBA00023288"/>
    </source>
</evidence>
<gene>
    <name evidence="13" type="primary">CD151</name>
</gene>
<dbReference type="GO" id="GO:0044319">
    <property type="term" value="P:wound healing, spreading of cells"/>
    <property type="evidence" value="ECO:0007669"/>
    <property type="project" value="Ensembl"/>
</dbReference>
<dbReference type="SUPFAM" id="SSF48652">
    <property type="entry name" value="Tetraspanin"/>
    <property type="match status" value="1"/>
</dbReference>
<dbReference type="Pfam" id="PF00335">
    <property type="entry name" value="Tetraspanin"/>
    <property type="match status" value="1"/>
</dbReference>
<reference evidence="13" key="3">
    <citation type="submission" date="2025-09" db="UniProtKB">
        <authorList>
            <consortium name="Ensembl"/>
        </authorList>
    </citation>
    <scope>IDENTIFICATION</scope>
</reference>
<dbReference type="GO" id="GO:0009986">
    <property type="term" value="C:cell surface"/>
    <property type="evidence" value="ECO:0007669"/>
    <property type="project" value="Ensembl"/>
</dbReference>
<dbReference type="EMBL" id="ADFV01129474">
    <property type="status" value="NOT_ANNOTATED_CDS"/>
    <property type="molecule type" value="Genomic_DNA"/>
</dbReference>
<proteinExistence type="inferred from homology"/>
<dbReference type="EMBL" id="ADFV01129475">
    <property type="status" value="NOT_ANNOTATED_CDS"/>
    <property type="molecule type" value="Genomic_DNA"/>
</dbReference>
<comment type="subunit">
    <text evidence="11">Interacts with integrins ITGA3:ITGB1, ITGA5:ITGB1, ITGA3:ITGB1 and ITGA6:ITGB4 and with CD9 and CD181. Interacts (via the second extracellular domain) with integrin ITGAV:ITGB3. Interacts with ITGA3; this interaction modulates ITGA3 glycosylation pattern. Interacts with F11R. Interacts with RAC1 and CDC42; these interactions mediate physical association of RAC1 and CDC42 with integrin adhesion receptor complexes.</text>
</comment>
<reference evidence="13" key="2">
    <citation type="submission" date="2025-08" db="UniProtKB">
        <authorList>
            <consortium name="Ensembl"/>
        </authorList>
    </citation>
    <scope>IDENTIFICATION</scope>
</reference>
<dbReference type="GO" id="GO:0005178">
    <property type="term" value="F:integrin binding"/>
    <property type="evidence" value="ECO:0007669"/>
    <property type="project" value="Ensembl"/>
</dbReference>
<evidence type="ECO:0000256" key="2">
    <source>
        <dbReference type="ARBA" id="ARBA00006840"/>
    </source>
</evidence>
<dbReference type="PROSITE" id="PS00421">
    <property type="entry name" value="TM4_1"/>
    <property type="match status" value="1"/>
</dbReference>
<dbReference type="PRINTS" id="PR00259">
    <property type="entry name" value="TMFOUR"/>
</dbReference>
<evidence type="ECO:0000256" key="8">
    <source>
        <dbReference type="ARBA" id="ARBA00023139"/>
    </source>
</evidence>
<evidence type="ECO:0000256" key="1">
    <source>
        <dbReference type="ARBA" id="ARBA00004651"/>
    </source>
</evidence>
<dbReference type="CDD" id="cd03155">
    <property type="entry name" value="CD151_like_LEL"/>
    <property type="match status" value="1"/>
</dbReference>
<protein>
    <recommendedName>
        <fullName evidence="12">Tetraspanin</fullName>
    </recommendedName>
</protein>
<dbReference type="InParanoid" id="G1RBI5"/>
<dbReference type="PANTHER" id="PTHR19282:SF487">
    <property type="entry name" value="CD151 ANTIGEN"/>
    <property type="match status" value="1"/>
</dbReference>
<keyword evidence="7 12" id="KW-0472">Membrane</keyword>
<evidence type="ECO:0000256" key="3">
    <source>
        <dbReference type="ARBA" id="ARBA00022475"/>
    </source>
</evidence>
<evidence type="ECO:0000256" key="6">
    <source>
        <dbReference type="ARBA" id="ARBA00022989"/>
    </source>
</evidence>
<name>G1RBI5_NOMLE</name>
<evidence type="ECO:0000256" key="7">
    <source>
        <dbReference type="ARBA" id="ARBA00023136"/>
    </source>
</evidence>
<feature type="transmembrane region" description="Helical" evidence="12">
    <location>
        <begin position="218"/>
        <end position="241"/>
    </location>
</feature>
<dbReference type="HOGENOM" id="CLU_055524_5_0_1"/>
<evidence type="ECO:0000256" key="4">
    <source>
        <dbReference type="ARBA" id="ARBA00022692"/>
    </source>
</evidence>
<dbReference type="InterPro" id="IPR008952">
    <property type="entry name" value="Tetraspanin_EC2_sf"/>
</dbReference>
<dbReference type="eggNOG" id="KOG3882">
    <property type="taxonomic scope" value="Eukaryota"/>
</dbReference>
<dbReference type="Proteomes" id="UP000001073">
    <property type="component" value="Chromosome 21"/>
</dbReference>
<dbReference type="PANTHER" id="PTHR19282">
    <property type="entry name" value="TETRASPANIN"/>
    <property type="match status" value="1"/>
</dbReference>
<organism evidence="13 14">
    <name type="scientific">Nomascus leucogenys</name>
    <name type="common">Northern white-cheeked gibbon</name>
    <name type="synonym">Hylobates leucogenys</name>
    <dbReference type="NCBI Taxonomy" id="61853"/>
    <lineage>
        <taxon>Eukaryota</taxon>
        <taxon>Metazoa</taxon>
        <taxon>Chordata</taxon>
        <taxon>Craniata</taxon>
        <taxon>Vertebrata</taxon>
        <taxon>Euteleostomi</taxon>
        <taxon>Mammalia</taxon>
        <taxon>Eutheria</taxon>
        <taxon>Euarchontoglires</taxon>
        <taxon>Primates</taxon>
        <taxon>Haplorrhini</taxon>
        <taxon>Catarrhini</taxon>
        <taxon>Hylobatidae</taxon>
        <taxon>Nomascus</taxon>
    </lineage>
</organism>
<dbReference type="InterPro" id="IPR000301">
    <property type="entry name" value="Tetraspanin_animals"/>
</dbReference>
<evidence type="ECO:0000313" key="13">
    <source>
        <dbReference type="Ensembl" id="ENSNLEP00000010582.2"/>
    </source>
</evidence>
<keyword evidence="5" id="KW-0832">Ubl conjugation</keyword>
<dbReference type="InterPro" id="IPR018499">
    <property type="entry name" value="Tetraspanin/Peripherin"/>
</dbReference>
<evidence type="ECO:0000256" key="5">
    <source>
        <dbReference type="ARBA" id="ARBA00022843"/>
    </source>
</evidence>
<dbReference type="FunFam" id="1.10.1450.10:FF:000005">
    <property type="entry name" value="Tetraspanin"/>
    <property type="match status" value="1"/>
</dbReference>
<feature type="transmembrane region" description="Helical" evidence="12">
    <location>
        <begin position="21"/>
        <end position="43"/>
    </location>
</feature>
<dbReference type="GO" id="GO:0042098">
    <property type="term" value="P:T cell proliferation"/>
    <property type="evidence" value="ECO:0007669"/>
    <property type="project" value="Ensembl"/>
</dbReference>
<dbReference type="OMA" id="CDDLYTI"/>
<keyword evidence="4 12" id="KW-0812">Transmembrane</keyword>
<keyword evidence="10" id="KW-0449">Lipoprotein</keyword>
<dbReference type="PIRSF" id="PIRSF002419">
    <property type="entry name" value="Tetraspanin"/>
    <property type="match status" value="1"/>
</dbReference>
<evidence type="ECO:0000313" key="14">
    <source>
        <dbReference type="Proteomes" id="UP000001073"/>
    </source>
</evidence>
<comment type="subcellular location">
    <subcellularLocation>
        <location evidence="1">Cell membrane</location>
        <topology evidence="1">Multi-pass membrane protein</topology>
    </subcellularLocation>
    <subcellularLocation>
        <location evidence="12">Membrane</location>
        <topology evidence="12">Multi-pass membrane protein</topology>
    </subcellularLocation>
</comment>
<keyword evidence="8" id="KW-0564">Palmitate</keyword>
<dbReference type="InterPro" id="IPR018503">
    <property type="entry name" value="Tetraspanin_CS"/>
</dbReference>
<keyword evidence="6 12" id="KW-1133">Transmembrane helix</keyword>
<dbReference type="Ensembl" id="ENSNLET00000011098.3">
    <property type="protein sequence ID" value="ENSNLEP00000010582.2"/>
    <property type="gene ID" value="ENSNLEG00000008676.3"/>
</dbReference>
<dbReference type="GeneTree" id="ENSGT00940000157760"/>
<dbReference type="GO" id="GO:0005604">
    <property type="term" value="C:basement membrane"/>
    <property type="evidence" value="ECO:0007669"/>
    <property type="project" value="Ensembl"/>
</dbReference>
<keyword evidence="9" id="KW-0325">Glycoprotein</keyword>
<feature type="transmembrane region" description="Helical" evidence="12">
    <location>
        <begin position="92"/>
        <end position="115"/>
    </location>
</feature>